<proteinExistence type="predicted"/>
<name>A0A812N5I8_9DINO</name>
<gene>
    <name evidence="2" type="primary">dbo</name>
    <name evidence="2" type="ORF">SNAT2548_LOCUS15311</name>
</gene>
<evidence type="ECO:0000256" key="1">
    <source>
        <dbReference type="SAM" id="MobiDB-lite"/>
    </source>
</evidence>
<evidence type="ECO:0000313" key="2">
    <source>
        <dbReference type="EMBL" id="CAE7290184.1"/>
    </source>
</evidence>
<comment type="caution">
    <text evidence="2">The sequence shown here is derived from an EMBL/GenBank/DDBJ whole genome shotgun (WGS) entry which is preliminary data.</text>
</comment>
<dbReference type="Proteomes" id="UP000604046">
    <property type="component" value="Unassembled WGS sequence"/>
</dbReference>
<feature type="compositionally biased region" description="Polar residues" evidence="1">
    <location>
        <begin position="64"/>
        <end position="73"/>
    </location>
</feature>
<accession>A0A812N5I8</accession>
<feature type="region of interest" description="Disordered" evidence="1">
    <location>
        <begin position="1"/>
        <end position="73"/>
    </location>
</feature>
<sequence>MALSRSLELKLGELGNQPPRPRGAVGKSQANGKKPYDVIKLKDVESRPSRTTAEAVADEDLTPTRASTATSISDSPRTAWHNLMPVKVPVSSCWKEIAAQCSSPMRVATPTSSQVMDAMDATDPTSSAAPVCKLWQLCWLPSRLDSLPRAPSTRPLRLPGVPWTREAISVSPKVCRVCPTWP</sequence>
<dbReference type="EMBL" id="CAJNDS010001935">
    <property type="protein sequence ID" value="CAE7290184.1"/>
    <property type="molecule type" value="Genomic_DNA"/>
</dbReference>
<dbReference type="AlphaFoldDB" id="A0A812N5I8"/>
<protein>
    <submittedName>
        <fullName evidence="2">Dbo protein</fullName>
    </submittedName>
</protein>
<reference evidence="2" key="1">
    <citation type="submission" date="2021-02" db="EMBL/GenBank/DDBJ databases">
        <authorList>
            <person name="Dougan E. K."/>
            <person name="Rhodes N."/>
            <person name="Thang M."/>
            <person name="Chan C."/>
        </authorList>
    </citation>
    <scope>NUCLEOTIDE SEQUENCE</scope>
</reference>
<dbReference type="OrthoDB" id="437522at2759"/>
<evidence type="ECO:0000313" key="3">
    <source>
        <dbReference type="Proteomes" id="UP000604046"/>
    </source>
</evidence>
<feature type="compositionally biased region" description="Basic and acidic residues" evidence="1">
    <location>
        <begin position="34"/>
        <end position="48"/>
    </location>
</feature>
<keyword evidence="3" id="KW-1185">Reference proteome</keyword>
<organism evidence="2 3">
    <name type="scientific">Symbiodinium natans</name>
    <dbReference type="NCBI Taxonomy" id="878477"/>
    <lineage>
        <taxon>Eukaryota</taxon>
        <taxon>Sar</taxon>
        <taxon>Alveolata</taxon>
        <taxon>Dinophyceae</taxon>
        <taxon>Suessiales</taxon>
        <taxon>Symbiodiniaceae</taxon>
        <taxon>Symbiodinium</taxon>
    </lineage>
</organism>